<dbReference type="EMBL" id="MN739495">
    <property type="protein sequence ID" value="QHT08389.1"/>
    <property type="molecule type" value="Genomic_DNA"/>
</dbReference>
<organism evidence="1">
    <name type="scientific">viral metagenome</name>
    <dbReference type="NCBI Taxonomy" id="1070528"/>
    <lineage>
        <taxon>unclassified sequences</taxon>
        <taxon>metagenomes</taxon>
        <taxon>organismal metagenomes</taxon>
    </lineage>
</organism>
<sequence length="297" mass="35274">MTTEESKSVLLPTLKNKYSHPRDENILFDEPTHKYTILTDIESKYTSVTTWNHSHFPHFDADDIIAKMMKGKNWNPQNKYWGQTPEQIKDLWKKNAESVSGAGTDLHFDIECFMNYDLPPSDQPITHQDLLDHYYKKYQDSTPPNESEEWGFFLEFAKAFPHLKPYRTEWTVYNEDLKLSGSIDMVYQNPEDDTLSIYDWKRAKEITKTTGFNKYAVTECINHLPDTNFWHYSLQLNTYKAILEAKYGKKIRELYLVRLHPNNTKKTFDLIKCADLSQEIQDLFEYRKEQLKQELKQ</sequence>
<dbReference type="AlphaFoldDB" id="A0A6C0CXH2"/>
<evidence type="ECO:0000313" key="1">
    <source>
        <dbReference type="EMBL" id="QHT08389.1"/>
    </source>
</evidence>
<reference evidence="1" key="1">
    <citation type="journal article" date="2020" name="Nature">
        <title>Giant virus diversity and host interactions through global metagenomics.</title>
        <authorList>
            <person name="Schulz F."/>
            <person name="Roux S."/>
            <person name="Paez-Espino D."/>
            <person name="Jungbluth S."/>
            <person name="Walsh D.A."/>
            <person name="Denef V.J."/>
            <person name="McMahon K.D."/>
            <person name="Konstantinidis K.T."/>
            <person name="Eloe-Fadrosh E.A."/>
            <person name="Kyrpides N.C."/>
            <person name="Woyke T."/>
        </authorList>
    </citation>
    <scope>NUCLEOTIDE SEQUENCE</scope>
    <source>
        <strain evidence="1">GVMAG-M-3300022752-66</strain>
    </source>
</reference>
<name>A0A6C0CXH2_9ZZZZ</name>
<dbReference type="InterPro" id="IPR011604">
    <property type="entry name" value="PDDEXK-like_dom_sf"/>
</dbReference>
<accession>A0A6C0CXH2</accession>
<proteinExistence type="predicted"/>
<protein>
    <submittedName>
        <fullName evidence="1">Uncharacterized protein</fullName>
    </submittedName>
</protein>
<dbReference type="Gene3D" id="3.90.320.10">
    <property type="match status" value="1"/>
</dbReference>